<dbReference type="CDD" id="cd00886">
    <property type="entry name" value="MogA_MoaB"/>
    <property type="match status" value="1"/>
</dbReference>
<gene>
    <name evidence="8" type="ORF">Dthio_PD2569</name>
</gene>
<dbReference type="OrthoDB" id="9784492at2"/>
<dbReference type="eggNOG" id="COG0521">
    <property type="taxonomic scope" value="Bacteria"/>
</dbReference>
<protein>
    <recommendedName>
        <fullName evidence="3">Molybdopterin adenylyltransferase</fullName>
        <ecNumber evidence="2">2.7.7.75</ecNumber>
    </recommendedName>
</protein>
<dbReference type="RefSeq" id="WP_008870485.1">
    <property type="nucleotide sequence ID" value="NZ_ACJN02000002.1"/>
</dbReference>
<keyword evidence="9" id="KW-1185">Reference proteome</keyword>
<dbReference type="SUPFAM" id="SSF53218">
    <property type="entry name" value="Molybdenum cofactor biosynthesis proteins"/>
    <property type="match status" value="1"/>
</dbReference>
<dbReference type="GO" id="GO:0006777">
    <property type="term" value="P:Mo-molybdopterin cofactor biosynthetic process"/>
    <property type="evidence" value="ECO:0007669"/>
    <property type="project" value="UniProtKB-KW"/>
</dbReference>
<evidence type="ECO:0000256" key="4">
    <source>
        <dbReference type="ARBA" id="ARBA00023150"/>
    </source>
</evidence>
<dbReference type="InterPro" id="IPR051920">
    <property type="entry name" value="MPT_Adenylyltrnsfr/MoaC-Rel"/>
</dbReference>
<evidence type="ECO:0000256" key="1">
    <source>
        <dbReference type="ARBA" id="ARBA00005046"/>
    </source>
</evidence>
<dbReference type="InterPro" id="IPR036425">
    <property type="entry name" value="MoaB/Mog-like_dom_sf"/>
</dbReference>
<feature type="domain" description="MoaB/Mog" evidence="7">
    <location>
        <begin position="98"/>
        <end position="243"/>
    </location>
</feature>
<accession>D6SQZ5</accession>
<dbReference type="InterPro" id="IPR001453">
    <property type="entry name" value="MoaB/Mog_dom"/>
</dbReference>
<dbReference type="GO" id="GO:0061598">
    <property type="term" value="F:molybdopterin adenylyltransferase activity"/>
    <property type="evidence" value="ECO:0007669"/>
    <property type="project" value="UniProtKB-EC"/>
</dbReference>
<dbReference type="PROSITE" id="PS01078">
    <property type="entry name" value="MOCF_BIOSYNTHESIS_1"/>
    <property type="match status" value="1"/>
</dbReference>
<dbReference type="AlphaFoldDB" id="D6SQZ5"/>
<comment type="function">
    <text evidence="6">Catalyzes the adenylation of molybdopterin as part of the biosynthesis of the molybdenum-cofactor.</text>
</comment>
<reference evidence="8" key="1">
    <citation type="submission" date="2010-05" db="EMBL/GenBank/DDBJ databases">
        <title>The draft genome of Desulfonatronospira thiodismutans ASO3-1.</title>
        <authorList>
            <consortium name="US DOE Joint Genome Institute (JGI-PGF)"/>
            <person name="Lucas S."/>
            <person name="Copeland A."/>
            <person name="Lapidus A."/>
            <person name="Cheng J.-F."/>
            <person name="Bruce D."/>
            <person name="Goodwin L."/>
            <person name="Pitluck S."/>
            <person name="Chertkov O."/>
            <person name="Brettin T."/>
            <person name="Detter J.C."/>
            <person name="Han C."/>
            <person name="Land M.L."/>
            <person name="Hauser L."/>
            <person name="Kyrpides N."/>
            <person name="Mikhailova N."/>
            <person name="Muyzer G."/>
            <person name="Woyke T."/>
        </authorList>
    </citation>
    <scope>NUCLEOTIDE SEQUENCE [LARGE SCALE GENOMIC DNA]</scope>
    <source>
        <strain evidence="8">ASO3-1</strain>
    </source>
</reference>
<dbReference type="PANTHER" id="PTHR43764">
    <property type="entry name" value="MOLYBDENUM COFACTOR BIOSYNTHESIS"/>
    <property type="match status" value="1"/>
</dbReference>
<name>D6SQZ5_9BACT</name>
<dbReference type="NCBIfam" id="TIGR00177">
    <property type="entry name" value="molyb_syn"/>
    <property type="match status" value="1"/>
</dbReference>
<comment type="pathway">
    <text evidence="1">Cofactor biosynthesis; molybdopterin biosynthesis.</text>
</comment>
<dbReference type="Gene3D" id="3.40.980.10">
    <property type="entry name" value="MoaB/Mog-like domain"/>
    <property type="match status" value="1"/>
</dbReference>
<dbReference type="UniPathway" id="UPA00344"/>
<evidence type="ECO:0000259" key="7">
    <source>
        <dbReference type="SMART" id="SM00852"/>
    </source>
</evidence>
<evidence type="ECO:0000256" key="5">
    <source>
        <dbReference type="ARBA" id="ARBA00051131"/>
    </source>
</evidence>
<evidence type="ECO:0000256" key="3">
    <source>
        <dbReference type="ARBA" id="ARBA00013491"/>
    </source>
</evidence>
<dbReference type="EC" id="2.7.7.75" evidence="2"/>
<comment type="catalytic activity">
    <reaction evidence="5">
        <text>molybdopterin + ATP + H(+) = adenylyl-molybdopterin + diphosphate</text>
        <dbReference type="Rhea" id="RHEA:31331"/>
        <dbReference type="ChEBI" id="CHEBI:15378"/>
        <dbReference type="ChEBI" id="CHEBI:30616"/>
        <dbReference type="ChEBI" id="CHEBI:33019"/>
        <dbReference type="ChEBI" id="CHEBI:58698"/>
        <dbReference type="ChEBI" id="CHEBI:62727"/>
        <dbReference type="EC" id="2.7.7.75"/>
    </reaction>
</comment>
<evidence type="ECO:0000313" key="8">
    <source>
        <dbReference type="EMBL" id="EFI35171.1"/>
    </source>
</evidence>
<proteinExistence type="predicted"/>
<dbReference type="InterPro" id="IPR008284">
    <property type="entry name" value="MoCF_biosynth_CS"/>
</dbReference>
<organism evidence="8 9">
    <name type="scientific">Desulfonatronospira thiodismutans ASO3-1</name>
    <dbReference type="NCBI Taxonomy" id="555779"/>
    <lineage>
        <taxon>Bacteria</taxon>
        <taxon>Pseudomonadati</taxon>
        <taxon>Thermodesulfobacteriota</taxon>
        <taxon>Desulfovibrionia</taxon>
        <taxon>Desulfovibrionales</taxon>
        <taxon>Desulfonatronovibrionaceae</taxon>
        <taxon>Desulfonatronospira</taxon>
    </lineage>
</organism>
<keyword evidence="4" id="KW-0501">Molybdenum cofactor biosynthesis</keyword>
<comment type="caution">
    <text evidence="8">The sequence shown here is derived from an EMBL/GenBank/DDBJ whole genome shotgun (WGS) entry which is preliminary data.</text>
</comment>
<evidence type="ECO:0000256" key="6">
    <source>
        <dbReference type="ARBA" id="ARBA00058212"/>
    </source>
</evidence>
<sequence length="257" mass="27207">MLVIQGKGKIAAGKTLVLGPPGAVGVRGTYTGDDPVLRALRAGVFLQRDIPVFQVLDKPWINGDGETGFLGIVLQALADVDLEESPELRVKCRGRSLAWITLSDKGARGERTDTSGPMIRETAEKGLSLTLCRGWVIPDDAYLLRSLLQHLAFNSGFDLIVTTGGTGLGPRDITPEVTGHAVEKRLPGFEQAMMAASLQKTPHAAISRAVAGTLDQSIILNLPGSPRGVKENLEAVLPAMEHALAKLQGDVADCAST</sequence>
<dbReference type="SMART" id="SM00852">
    <property type="entry name" value="MoCF_biosynth"/>
    <property type="match status" value="1"/>
</dbReference>
<evidence type="ECO:0000313" key="9">
    <source>
        <dbReference type="Proteomes" id="UP000005496"/>
    </source>
</evidence>
<dbReference type="Proteomes" id="UP000005496">
    <property type="component" value="Unassembled WGS sequence"/>
</dbReference>
<dbReference type="PANTHER" id="PTHR43764:SF1">
    <property type="entry name" value="MOLYBDOPTERIN MOLYBDOTRANSFERASE"/>
    <property type="match status" value="1"/>
</dbReference>
<evidence type="ECO:0000256" key="2">
    <source>
        <dbReference type="ARBA" id="ARBA00012509"/>
    </source>
</evidence>
<dbReference type="EMBL" id="ACJN02000002">
    <property type="protein sequence ID" value="EFI35171.1"/>
    <property type="molecule type" value="Genomic_DNA"/>
</dbReference>
<dbReference type="Pfam" id="PF00994">
    <property type="entry name" value="MoCF_biosynth"/>
    <property type="match status" value="1"/>
</dbReference>